<dbReference type="Gene3D" id="3.20.20.80">
    <property type="entry name" value="Glycosidases"/>
    <property type="match status" value="1"/>
</dbReference>
<feature type="chain" id="PRO_5007896714" evidence="1">
    <location>
        <begin position="20"/>
        <end position="425"/>
    </location>
</feature>
<protein>
    <submittedName>
        <fullName evidence="2">Glycoside hydrolase, family 71</fullName>
    </submittedName>
</protein>
<feature type="signal peptide" evidence="1">
    <location>
        <begin position="1"/>
        <end position="19"/>
    </location>
</feature>
<evidence type="ECO:0000313" key="2">
    <source>
        <dbReference type="EMBL" id="OAA74791.1"/>
    </source>
</evidence>
<dbReference type="Proteomes" id="UP000076881">
    <property type="component" value="Unassembled WGS sequence"/>
</dbReference>
<comment type="caution">
    <text evidence="2">The sequence shown here is derived from an EMBL/GenBank/DDBJ whole genome shotgun (WGS) entry which is preliminary data.</text>
</comment>
<dbReference type="STRING" id="1081108.A0A168F7X7"/>
<keyword evidence="3" id="KW-1185">Reference proteome</keyword>
<evidence type="ECO:0000313" key="3">
    <source>
        <dbReference type="Proteomes" id="UP000076881"/>
    </source>
</evidence>
<dbReference type="GO" id="GO:0051118">
    <property type="term" value="F:glucan endo-1,3-alpha-glucosidase activity"/>
    <property type="evidence" value="ECO:0007669"/>
    <property type="project" value="InterPro"/>
</dbReference>
<dbReference type="Pfam" id="PF03659">
    <property type="entry name" value="Glyco_hydro_71"/>
    <property type="match status" value="1"/>
</dbReference>
<gene>
    <name evidence="2" type="ORF">LEL_08372</name>
</gene>
<name>A0A168F7X7_CORDF</name>
<evidence type="ECO:0000256" key="1">
    <source>
        <dbReference type="SAM" id="SignalP"/>
    </source>
</evidence>
<organism evidence="2 3">
    <name type="scientific">Akanthomyces lecanii RCEF 1005</name>
    <dbReference type="NCBI Taxonomy" id="1081108"/>
    <lineage>
        <taxon>Eukaryota</taxon>
        <taxon>Fungi</taxon>
        <taxon>Dikarya</taxon>
        <taxon>Ascomycota</taxon>
        <taxon>Pezizomycotina</taxon>
        <taxon>Sordariomycetes</taxon>
        <taxon>Hypocreomycetidae</taxon>
        <taxon>Hypocreales</taxon>
        <taxon>Cordycipitaceae</taxon>
        <taxon>Akanthomyces</taxon>
        <taxon>Cordyceps confragosa</taxon>
    </lineage>
</organism>
<proteinExistence type="predicted"/>
<dbReference type="InterPro" id="IPR005197">
    <property type="entry name" value="Glyco_hydro_71"/>
</dbReference>
<dbReference type="CDD" id="cd11577">
    <property type="entry name" value="GH71"/>
    <property type="match status" value="1"/>
</dbReference>
<keyword evidence="2" id="KW-0378">Hydrolase</keyword>
<keyword evidence="1" id="KW-0732">Signal</keyword>
<sequence length="425" mass="46297">MRFSLGAAATVLLASRAAAKAVYAHYMLGGVTPSHAQIDVDQAKALGIDAFAVNIGETSASWALNALEGLFAAAQKSNFKLFISMDFYQQHDINAFTKLAQKYVGNSAYLRIDNRPVISTFSMGGYTVDQIKSWTWKSLADVVYFIPNADTAPGYNDPSTFVRNWADAVDGFFGWESAWPSGGRQPANVSSSVDSAVMRAAHGVSKTYMAPLSSLQFKACCGGHYYRIGEVNLPQRMQQLVDLQPDMVEVLTWNDAGESHYIGNNWPETLTNNPEITAYSSNQVWPHTAWQPLIQSFITAYKGNDRFAPVKGASASGAMWYRTVLTTANCNKPSAWQSARDSVNYAIIFGDDVSNTKIRVTTDGHVLSEVAAKPGLNYAAVDGMRLGAQKVEVVKNGAVTLKATSTANVDNNSDCYFNYKVVGFK</sequence>
<accession>A0A168F7X7</accession>
<dbReference type="OrthoDB" id="1046782at2759"/>
<reference evidence="2 3" key="1">
    <citation type="journal article" date="2016" name="Genome Biol. Evol.">
        <title>Divergent and convergent evolution of fungal pathogenicity.</title>
        <authorList>
            <person name="Shang Y."/>
            <person name="Xiao G."/>
            <person name="Zheng P."/>
            <person name="Cen K."/>
            <person name="Zhan S."/>
            <person name="Wang C."/>
        </authorList>
    </citation>
    <scope>NUCLEOTIDE SEQUENCE [LARGE SCALE GENOMIC DNA]</scope>
    <source>
        <strain evidence="2 3">RCEF 1005</strain>
    </source>
</reference>
<dbReference type="EMBL" id="AZHF01000006">
    <property type="protein sequence ID" value="OAA74791.1"/>
    <property type="molecule type" value="Genomic_DNA"/>
</dbReference>
<dbReference type="AlphaFoldDB" id="A0A168F7X7"/>